<accession>A0A0H5R7J2</accession>
<dbReference type="GO" id="GO:0002189">
    <property type="term" value="C:ribose phosphate diphosphokinase complex"/>
    <property type="evidence" value="ECO:0007669"/>
    <property type="project" value="TreeGrafter"/>
</dbReference>
<evidence type="ECO:0000256" key="2">
    <source>
        <dbReference type="ARBA" id="ARBA00006478"/>
    </source>
</evidence>
<feature type="non-terminal residue" evidence="13">
    <location>
        <position position="1"/>
    </location>
</feature>
<dbReference type="SUPFAM" id="SSF53271">
    <property type="entry name" value="PRTase-like"/>
    <property type="match status" value="2"/>
</dbReference>
<dbReference type="InterPro" id="IPR029099">
    <property type="entry name" value="Pribosyltran_N"/>
</dbReference>
<evidence type="ECO:0000256" key="5">
    <source>
        <dbReference type="ARBA" id="ARBA00022723"/>
    </source>
</evidence>
<evidence type="ECO:0000256" key="10">
    <source>
        <dbReference type="ARBA" id="ARBA00022842"/>
    </source>
</evidence>
<dbReference type="Pfam" id="PF14572">
    <property type="entry name" value="Pribosyl_synth"/>
    <property type="match status" value="1"/>
</dbReference>
<dbReference type="AlphaFoldDB" id="A0A0H5R7J2"/>
<keyword evidence="7" id="KW-0547">Nucleotide-binding</keyword>
<evidence type="ECO:0000259" key="12">
    <source>
        <dbReference type="Pfam" id="PF13793"/>
    </source>
</evidence>
<keyword evidence="6" id="KW-0545">Nucleotide biosynthesis</keyword>
<dbReference type="GO" id="GO:0005524">
    <property type="term" value="F:ATP binding"/>
    <property type="evidence" value="ECO:0007669"/>
    <property type="project" value="UniProtKB-KW"/>
</dbReference>
<evidence type="ECO:0000313" key="13">
    <source>
        <dbReference type="EMBL" id="CRZ10083.1"/>
    </source>
</evidence>
<evidence type="ECO:0000256" key="7">
    <source>
        <dbReference type="ARBA" id="ARBA00022741"/>
    </source>
</evidence>
<dbReference type="GO" id="GO:0006164">
    <property type="term" value="P:purine nucleotide biosynthetic process"/>
    <property type="evidence" value="ECO:0007669"/>
    <property type="project" value="TreeGrafter"/>
</dbReference>
<dbReference type="EMBL" id="HACM01009641">
    <property type="protein sequence ID" value="CRZ10083.1"/>
    <property type="molecule type" value="Transcribed_RNA"/>
</dbReference>
<evidence type="ECO:0000256" key="1">
    <source>
        <dbReference type="ARBA" id="ARBA00004996"/>
    </source>
</evidence>
<dbReference type="GO" id="GO:0016301">
    <property type="term" value="F:kinase activity"/>
    <property type="evidence" value="ECO:0007669"/>
    <property type="project" value="UniProtKB-KW"/>
</dbReference>
<proteinExistence type="inferred from homology"/>
<evidence type="ECO:0000256" key="11">
    <source>
        <dbReference type="ARBA" id="ARBA00049535"/>
    </source>
</evidence>
<comment type="pathway">
    <text evidence="1">Metabolic intermediate biosynthesis; 5-phospho-alpha-D-ribose 1-diphosphate biosynthesis; 5-phospho-alpha-D-ribose 1-diphosphate from D-ribose 5-phosphate (route I): step 1/1.</text>
</comment>
<sequence>LRLIPRQFGQIACGAIAGFATWSYIDWHRDELPHRSWPKVAFAEQCVREQPASELKIDRNRLRLFSGSASTILAQQVADILEVPLGKLNVSRFQDGEVGIQLKENIRGKDIYLIQSTGPPINDNLIELLLLVSTMRRASAKHITCVIPYFGYCRQDRKREARDTIAAADVARMLEAVGVDRVVSIDLHSGQIQGFFSKLTPVENLSIMHQLFAPHFVKRNLHRPVVVSTSGTGIQRVNRFREELNLQGIETGLAFVTPTDSHGVIVPGQEHHRVHEQETMVLVGDVRDCDCIIVDDITDTGSRIKLAAATIKKQGANRIYACTTHGVLSNKEIDATLEESPLQELVLSDTLLRPQHAESSKIKYLSVAPLLADTIYRIHIGLPLSQMSQQY</sequence>
<dbReference type="InterPro" id="IPR000836">
    <property type="entry name" value="PRTase_dom"/>
</dbReference>
<dbReference type="EC" id="2.7.6.1" evidence="3"/>
<evidence type="ECO:0000256" key="8">
    <source>
        <dbReference type="ARBA" id="ARBA00022777"/>
    </source>
</evidence>
<protein>
    <recommendedName>
        <fullName evidence="3">ribose-phosphate diphosphokinase</fullName>
        <ecNumber evidence="3">2.7.6.1</ecNumber>
    </recommendedName>
</protein>
<evidence type="ECO:0000256" key="3">
    <source>
        <dbReference type="ARBA" id="ARBA00013247"/>
    </source>
</evidence>
<keyword evidence="9" id="KW-0067">ATP-binding</keyword>
<dbReference type="NCBIfam" id="TIGR01251">
    <property type="entry name" value="ribP_PPkin"/>
    <property type="match status" value="1"/>
</dbReference>
<keyword evidence="8" id="KW-0418">Kinase</keyword>
<dbReference type="GO" id="GO:0005737">
    <property type="term" value="C:cytoplasm"/>
    <property type="evidence" value="ECO:0007669"/>
    <property type="project" value="TreeGrafter"/>
</dbReference>
<dbReference type="SMART" id="SM01400">
    <property type="entry name" value="Pribosyltran_N"/>
    <property type="match status" value="1"/>
</dbReference>
<keyword evidence="10" id="KW-0460">Magnesium</keyword>
<organism evidence="13">
    <name type="scientific">Spongospora subterranea</name>
    <dbReference type="NCBI Taxonomy" id="70186"/>
    <lineage>
        <taxon>Eukaryota</taxon>
        <taxon>Sar</taxon>
        <taxon>Rhizaria</taxon>
        <taxon>Endomyxa</taxon>
        <taxon>Phytomyxea</taxon>
        <taxon>Plasmodiophorida</taxon>
        <taxon>Plasmodiophoridae</taxon>
        <taxon>Spongospora</taxon>
    </lineage>
</organism>
<comment type="catalytic activity">
    <reaction evidence="11">
        <text>D-ribose 5-phosphate + ATP = 5-phospho-alpha-D-ribose 1-diphosphate + AMP + H(+)</text>
        <dbReference type="Rhea" id="RHEA:15609"/>
        <dbReference type="ChEBI" id="CHEBI:15378"/>
        <dbReference type="ChEBI" id="CHEBI:30616"/>
        <dbReference type="ChEBI" id="CHEBI:58017"/>
        <dbReference type="ChEBI" id="CHEBI:78346"/>
        <dbReference type="ChEBI" id="CHEBI:456215"/>
        <dbReference type="EC" id="2.7.6.1"/>
    </reaction>
</comment>
<dbReference type="Pfam" id="PF13793">
    <property type="entry name" value="Pribosyltran_N"/>
    <property type="match status" value="1"/>
</dbReference>
<dbReference type="InterPro" id="IPR029057">
    <property type="entry name" value="PRTase-like"/>
</dbReference>
<name>A0A0H5R7J2_9EUKA</name>
<dbReference type="Gene3D" id="3.40.50.2020">
    <property type="match status" value="2"/>
</dbReference>
<dbReference type="PANTHER" id="PTHR10210">
    <property type="entry name" value="RIBOSE-PHOSPHATE DIPHOSPHOKINASE FAMILY MEMBER"/>
    <property type="match status" value="1"/>
</dbReference>
<evidence type="ECO:0000256" key="6">
    <source>
        <dbReference type="ARBA" id="ARBA00022727"/>
    </source>
</evidence>
<dbReference type="PANTHER" id="PTHR10210:SF32">
    <property type="entry name" value="RIBOSE-PHOSPHATE PYROPHOSPHOKINASE 2"/>
    <property type="match status" value="1"/>
</dbReference>
<keyword evidence="5" id="KW-0479">Metal-binding</keyword>
<evidence type="ECO:0000256" key="4">
    <source>
        <dbReference type="ARBA" id="ARBA00022679"/>
    </source>
</evidence>
<dbReference type="CDD" id="cd06223">
    <property type="entry name" value="PRTases_typeI"/>
    <property type="match status" value="1"/>
</dbReference>
<comment type="similarity">
    <text evidence="2">Belongs to the ribose-phosphate pyrophosphokinase family.</text>
</comment>
<keyword evidence="4" id="KW-0808">Transferase</keyword>
<reference evidence="13" key="1">
    <citation type="submission" date="2015-04" db="EMBL/GenBank/DDBJ databases">
        <title>The genome sequence of the plant pathogenic Rhizarian Plasmodiophora brassicae reveals insights in its biotrophic life cycle and the origin of chitin synthesis.</title>
        <authorList>
            <person name="Schwelm A."/>
            <person name="Fogelqvist J."/>
            <person name="Knaust A."/>
            <person name="Julke S."/>
            <person name="Lilja T."/>
            <person name="Dhandapani V."/>
            <person name="Bonilla-Rosso G."/>
            <person name="Karlsson M."/>
            <person name="Shevchenko A."/>
            <person name="Choi S.R."/>
            <person name="Kim H.G."/>
            <person name="Park J.Y."/>
            <person name="Lim Y.P."/>
            <person name="Ludwig-Muller J."/>
            <person name="Dixelius C."/>
        </authorList>
    </citation>
    <scope>NUCLEOTIDE SEQUENCE</scope>
    <source>
        <tissue evidence="13">Potato root galls</tissue>
    </source>
</reference>
<dbReference type="GO" id="GO:0006015">
    <property type="term" value="P:5-phosphoribose 1-diphosphate biosynthetic process"/>
    <property type="evidence" value="ECO:0007669"/>
    <property type="project" value="TreeGrafter"/>
</dbReference>
<feature type="domain" description="Ribose-phosphate pyrophosphokinase N-terminal" evidence="12">
    <location>
        <begin position="63"/>
        <end position="178"/>
    </location>
</feature>
<dbReference type="NCBIfam" id="NF002320">
    <property type="entry name" value="PRK01259.1"/>
    <property type="match status" value="1"/>
</dbReference>
<evidence type="ECO:0000256" key="9">
    <source>
        <dbReference type="ARBA" id="ARBA00022840"/>
    </source>
</evidence>
<dbReference type="FunFam" id="3.40.50.2020:FF:000007">
    <property type="entry name" value="Ribose-phosphate pyrophosphokinase"/>
    <property type="match status" value="1"/>
</dbReference>
<dbReference type="InterPro" id="IPR005946">
    <property type="entry name" value="Rib-P_diPkinase"/>
</dbReference>
<dbReference type="GO" id="GO:0000287">
    <property type="term" value="F:magnesium ion binding"/>
    <property type="evidence" value="ECO:0007669"/>
    <property type="project" value="InterPro"/>
</dbReference>
<dbReference type="GO" id="GO:0004749">
    <property type="term" value="F:ribose phosphate diphosphokinase activity"/>
    <property type="evidence" value="ECO:0007669"/>
    <property type="project" value="UniProtKB-EC"/>
</dbReference>